<name>A0ABR9R896_9FIRM</name>
<feature type="transmembrane region" description="Helical" evidence="1">
    <location>
        <begin position="27"/>
        <end position="44"/>
    </location>
</feature>
<dbReference type="Proteomes" id="UP000806211">
    <property type="component" value="Unassembled WGS sequence"/>
</dbReference>
<comment type="caution">
    <text evidence="2">The sequence shown here is derived from an EMBL/GenBank/DDBJ whole genome shotgun (WGS) entry which is preliminary data.</text>
</comment>
<dbReference type="Pfam" id="PF07456">
    <property type="entry name" value="Hpre_diP_synt_I"/>
    <property type="match status" value="1"/>
</dbReference>
<accession>A0ABR9R896</accession>
<keyword evidence="1" id="KW-1133">Transmembrane helix</keyword>
<sequence length="160" mass="17170">MLSLLTAVALIIFVIEAGIPPLTTIPGIKMGLSNIITLVAMVLFGRREALLVLLSRIFLGSLFAGQMMTLLYSLSGGLLCFVVCAGILPVLPAKRLWLMSMIGAVFHNIGQIAMAIFITSTPELLWYLPVLLVSGLISGCFTGWAAQFVLFRLKSGPKSS</sequence>
<dbReference type="Gene3D" id="1.10.1760.20">
    <property type="match status" value="1"/>
</dbReference>
<feature type="transmembrane region" description="Helical" evidence="1">
    <location>
        <begin position="124"/>
        <end position="151"/>
    </location>
</feature>
<dbReference type="InterPro" id="IPR010898">
    <property type="entry name" value="Hpre_diP_synth_I"/>
</dbReference>
<proteinExistence type="predicted"/>
<reference evidence="2 3" key="1">
    <citation type="submission" date="2020-10" db="EMBL/GenBank/DDBJ databases">
        <title>ChiBAC.</title>
        <authorList>
            <person name="Zenner C."/>
            <person name="Hitch T.C.A."/>
            <person name="Clavel T."/>
        </authorList>
    </citation>
    <scope>NUCLEOTIDE SEQUENCE [LARGE SCALE GENOMIC DNA]</scope>
    <source>
        <strain evidence="2 3">DSM 107456</strain>
    </source>
</reference>
<dbReference type="EMBL" id="JADCKF010000002">
    <property type="protein sequence ID" value="MBE5054909.1"/>
    <property type="molecule type" value="Genomic_DNA"/>
</dbReference>
<dbReference type="PIRSF" id="PIRSF027391">
    <property type="entry name" value="Hpre_diP_synt_I"/>
    <property type="match status" value="1"/>
</dbReference>
<evidence type="ECO:0000313" key="2">
    <source>
        <dbReference type="EMBL" id="MBE5054909.1"/>
    </source>
</evidence>
<dbReference type="InterPro" id="IPR014535">
    <property type="entry name" value="Hpre_diP_synt_I"/>
</dbReference>
<feature type="transmembrane region" description="Helical" evidence="1">
    <location>
        <begin position="71"/>
        <end position="91"/>
    </location>
</feature>
<keyword evidence="1" id="KW-0472">Membrane</keyword>
<keyword evidence="3" id="KW-1185">Reference proteome</keyword>
<evidence type="ECO:0000256" key="1">
    <source>
        <dbReference type="SAM" id="Phobius"/>
    </source>
</evidence>
<gene>
    <name evidence="2" type="ORF">INF37_02670</name>
</gene>
<protein>
    <submittedName>
        <fullName evidence="2">Gx transporter family protein</fullName>
    </submittedName>
</protein>
<keyword evidence="1" id="KW-0812">Transmembrane</keyword>
<evidence type="ECO:0000313" key="3">
    <source>
        <dbReference type="Proteomes" id="UP000806211"/>
    </source>
</evidence>
<organism evidence="2 3">
    <name type="scientific">Pseudoflavonifractor gallinarum</name>
    <dbReference type="NCBI Taxonomy" id="2779352"/>
    <lineage>
        <taxon>Bacteria</taxon>
        <taxon>Bacillati</taxon>
        <taxon>Bacillota</taxon>
        <taxon>Clostridia</taxon>
        <taxon>Eubacteriales</taxon>
        <taxon>Oscillospiraceae</taxon>
        <taxon>Pseudoflavonifractor</taxon>
    </lineage>
</organism>
<feature type="transmembrane region" description="Helical" evidence="1">
    <location>
        <begin position="98"/>
        <end position="118"/>
    </location>
</feature>